<evidence type="ECO:0000256" key="1">
    <source>
        <dbReference type="SAM" id="MobiDB-lite"/>
    </source>
</evidence>
<evidence type="ECO:0000313" key="2">
    <source>
        <dbReference type="EMBL" id="OCF59601.1"/>
    </source>
</evidence>
<organism evidence="2 3">
    <name type="scientific">Kwoniella mangroviensis CBS 10435</name>
    <dbReference type="NCBI Taxonomy" id="1331196"/>
    <lineage>
        <taxon>Eukaryota</taxon>
        <taxon>Fungi</taxon>
        <taxon>Dikarya</taxon>
        <taxon>Basidiomycota</taxon>
        <taxon>Agaricomycotina</taxon>
        <taxon>Tremellomycetes</taxon>
        <taxon>Tremellales</taxon>
        <taxon>Cryptococcaceae</taxon>
        <taxon>Kwoniella</taxon>
    </lineage>
</organism>
<reference evidence="2 3" key="1">
    <citation type="submission" date="2013-07" db="EMBL/GenBank/DDBJ databases">
        <title>The Genome Sequence of Kwoniella mangroviensis CBS10435.</title>
        <authorList>
            <consortium name="The Broad Institute Genome Sequencing Platform"/>
            <person name="Cuomo C."/>
            <person name="Litvintseva A."/>
            <person name="Chen Y."/>
            <person name="Heitman J."/>
            <person name="Sun S."/>
            <person name="Springer D."/>
            <person name="Dromer F."/>
            <person name="Young S.K."/>
            <person name="Zeng Q."/>
            <person name="Gargeya S."/>
            <person name="Fitzgerald M."/>
            <person name="Abouelleil A."/>
            <person name="Alvarado L."/>
            <person name="Berlin A.M."/>
            <person name="Chapman S.B."/>
            <person name="Dewar J."/>
            <person name="Goldberg J."/>
            <person name="Griggs A."/>
            <person name="Gujja S."/>
            <person name="Hansen M."/>
            <person name="Howarth C."/>
            <person name="Imamovic A."/>
            <person name="Larimer J."/>
            <person name="McCowan C."/>
            <person name="Murphy C."/>
            <person name="Pearson M."/>
            <person name="Priest M."/>
            <person name="Roberts A."/>
            <person name="Saif S."/>
            <person name="Shea T."/>
            <person name="Sykes S."/>
            <person name="Wortman J."/>
            <person name="Nusbaum C."/>
            <person name="Birren B."/>
        </authorList>
    </citation>
    <scope>NUCLEOTIDE SEQUENCE [LARGE SCALE GENOMIC DNA]</scope>
    <source>
        <strain evidence="2 3">CBS 10435</strain>
    </source>
</reference>
<reference evidence="3" key="2">
    <citation type="submission" date="2013-12" db="EMBL/GenBank/DDBJ databases">
        <title>Evolution of pathogenesis and genome organization in the Tremellales.</title>
        <authorList>
            <person name="Cuomo C."/>
            <person name="Litvintseva A."/>
            <person name="Heitman J."/>
            <person name="Chen Y."/>
            <person name="Sun S."/>
            <person name="Springer D."/>
            <person name="Dromer F."/>
            <person name="Young S."/>
            <person name="Zeng Q."/>
            <person name="Chapman S."/>
            <person name="Gujja S."/>
            <person name="Saif S."/>
            <person name="Birren B."/>
        </authorList>
    </citation>
    <scope>NUCLEOTIDE SEQUENCE [LARGE SCALE GENOMIC DNA]</scope>
    <source>
        <strain evidence="3">CBS 10435</strain>
    </source>
</reference>
<protein>
    <submittedName>
        <fullName evidence="2">Uncharacterized protein</fullName>
    </submittedName>
</protein>
<dbReference type="AlphaFoldDB" id="A0A1B9IVP7"/>
<dbReference type="EMBL" id="KI669460">
    <property type="protein sequence ID" value="OCF59601.1"/>
    <property type="molecule type" value="Genomic_DNA"/>
</dbReference>
<keyword evidence="3" id="KW-1185">Reference proteome</keyword>
<proteinExistence type="predicted"/>
<gene>
    <name evidence="2" type="ORF">L486_02272</name>
</gene>
<feature type="compositionally biased region" description="Basic and acidic residues" evidence="1">
    <location>
        <begin position="66"/>
        <end position="77"/>
    </location>
</feature>
<name>A0A1B9IVP7_9TREE</name>
<dbReference type="Proteomes" id="UP000092583">
    <property type="component" value="Unassembled WGS sequence"/>
</dbReference>
<accession>A0A1B9IVP7</accession>
<dbReference type="OrthoDB" id="10402636at2759"/>
<sequence>MSYQERVAVDTLLYKEDSGLCIERSTNTGLKDEQGNHVMGEEERHIRWKPFSGHCKFKFPLKPPHALRDQPDDSPQEKRKKFGKRLAYWGALSSGGSSSG</sequence>
<feature type="region of interest" description="Disordered" evidence="1">
    <location>
        <begin position="62"/>
        <end position="81"/>
    </location>
</feature>
<evidence type="ECO:0000313" key="3">
    <source>
        <dbReference type="Proteomes" id="UP000092583"/>
    </source>
</evidence>